<dbReference type="EMBL" id="CP012898">
    <property type="protein sequence ID" value="ALJ05858.1"/>
    <property type="molecule type" value="Genomic_DNA"/>
</dbReference>
<evidence type="ECO:0008006" key="4">
    <source>
        <dbReference type="Google" id="ProtNLM"/>
    </source>
</evidence>
<feature type="region of interest" description="Disordered" evidence="1">
    <location>
        <begin position="132"/>
        <end position="152"/>
    </location>
</feature>
<dbReference type="PROSITE" id="PS51257">
    <property type="entry name" value="PROKAR_LIPOPROTEIN"/>
    <property type="match status" value="1"/>
</dbReference>
<dbReference type="STRING" id="1736674.APS56_12280"/>
<protein>
    <recommendedName>
        <fullName evidence="4">Lipoprotein</fullName>
    </recommendedName>
</protein>
<evidence type="ECO:0000313" key="3">
    <source>
        <dbReference type="Proteomes" id="UP000057981"/>
    </source>
</evidence>
<gene>
    <name evidence="2" type="ORF">APS56_12280</name>
</gene>
<dbReference type="Proteomes" id="UP000057981">
    <property type="component" value="Chromosome"/>
</dbReference>
<dbReference type="RefSeq" id="WP_054728614.1">
    <property type="nucleotide sequence ID" value="NZ_CP012898.1"/>
</dbReference>
<dbReference type="AlphaFoldDB" id="A0A0P0CI46"/>
<dbReference type="KEGG" id="ahz:APS56_12280"/>
<evidence type="ECO:0000313" key="2">
    <source>
        <dbReference type="EMBL" id="ALJ05858.1"/>
    </source>
</evidence>
<name>A0A0P0CI46_9FLAO</name>
<dbReference type="OrthoDB" id="1454376at2"/>
<proteinExistence type="predicted"/>
<keyword evidence="3" id="KW-1185">Reference proteome</keyword>
<sequence>MKFSKLILLIVAIILISCGSSERVITNHGTVYEVKGKKYFSNGNNVTEQLTAKEKENINRTLDTRLKAERLEVEKQEALKSEQARVKEEIEKAEEKQKALEKKQERLKDALEAKEKAREDVLKAKDKLQDKKAKYQKLKDAGKLSPRDEEKWNDRFTDLESDLEDAMQNLNKLK</sequence>
<organism evidence="2 3">
    <name type="scientific">Pseudalgibacter alginicilyticus</name>
    <dbReference type="NCBI Taxonomy" id="1736674"/>
    <lineage>
        <taxon>Bacteria</taxon>
        <taxon>Pseudomonadati</taxon>
        <taxon>Bacteroidota</taxon>
        <taxon>Flavobacteriia</taxon>
        <taxon>Flavobacteriales</taxon>
        <taxon>Flavobacteriaceae</taxon>
        <taxon>Pseudalgibacter</taxon>
    </lineage>
</organism>
<evidence type="ECO:0000256" key="1">
    <source>
        <dbReference type="SAM" id="MobiDB-lite"/>
    </source>
</evidence>
<accession>A0A0P0CI46</accession>
<reference evidence="2 3" key="1">
    <citation type="submission" date="2015-10" db="EMBL/GenBank/DDBJ databases">
        <authorList>
            <person name="Gilbert D.G."/>
        </authorList>
    </citation>
    <scope>NUCLEOTIDE SEQUENCE [LARGE SCALE GENOMIC DNA]</scope>
    <source>
        <strain evidence="3">HZ-22</strain>
    </source>
</reference>